<organism evidence="1 2">
    <name type="scientific">Nibea albiflora</name>
    <name type="common">Yellow drum</name>
    <name type="synonym">Corvina albiflora</name>
    <dbReference type="NCBI Taxonomy" id="240163"/>
    <lineage>
        <taxon>Eukaryota</taxon>
        <taxon>Metazoa</taxon>
        <taxon>Chordata</taxon>
        <taxon>Craniata</taxon>
        <taxon>Vertebrata</taxon>
        <taxon>Euteleostomi</taxon>
        <taxon>Actinopterygii</taxon>
        <taxon>Neopterygii</taxon>
        <taxon>Teleostei</taxon>
        <taxon>Neoteleostei</taxon>
        <taxon>Acanthomorphata</taxon>
        <taxon>Eupercaria</taxon>
        <taxon>Sciaenidae</taxon>
        <taxon>Nibea</taxon>
    </lineage>
</organism>
<evidence type="ECO:0000313" key="2">
    <source>
        <dbReference type="Proteomes" id="UP000805704"/>
    </source>
</evidence>
<proteinExistence type="predicted"/>
<sequence>MGSISRVSLLLLVVCVTSPSVLGGKILVFPMDGSHWINMDLLIQGLHARGHEVTVVRTATSWYIKENAPHYRSITVTLPEAMNMEEQDFFANLLTNILTIQREGGSFISTAKWYWEMLGALLEIHQQAGQLVTEIFENKTLMQNMHDAQF</sequence>
<feature type="non-terminal residue" evidence="1">
    <location>
        <position position="150"/>
    </location>
</feature>
<reference evidence="1" key="1">
    <citation type="submission" date="2020-04" db="EMBL/GenBank/DDBJ databases">
        <title>A chromosome-scale assembly and high-density genetic map of the yellow drum (Nibea albiflora) genome.</title>
        <authorList>
            <person name="Xu D."/>
            <person name="Zhang W."/>
            <person name="Chen R."/>
            <person name="Tan P."/>
            <person name="Wang L."/>
            <person name="Song H."/>
            <person name="Tian L."/>
            <person name="Zhu Q."/>
            <person name="Wang B."/>
        </authorList>
    </citation>
    <scope>NUCLEOTIDE SEQUENCE</scope>
    <source>
        <strain evidence="1">ZJHYS-2018</strain>
    </source>
</reference>
<dbReference type="EMBL" id="CM024806">
    <property type="protein sequence ID" value="KAG8008819.1"/>
    <property type="molecule type" value="Genomic_DNA"/>
</dbReference>
<gene>
    <name evidence="1" type="primary">UGT2A3.2</name>
    <name evidence="1" type="ORF">GBF38_010456</name>
</gene>
<name>A0ACB7F2S3_NIBAL</name>
<dbReference type="Proteomes" id="UP000805704">
    <property type="component" value="Chromosome 18"/>
</dbReference>
<comment type="caution">
    <text evidence="1">The sequence shown here is derived from an EMBL/GenBank/DDBJ whole genome shotgun (WGS) entry which is preliminary data.</text>
</comment>
<protein>
    <submittedName>
        <fullName evidence="1">UDP-glucuronosyltransferase 2A3</fullName>
    </submittedName>
</protein>
<keyword evidence="2" id="KW-1185">Reference proteome</keyword>
<evidence type="ECO:0000313" key="1">
    <source>
        <dbReference type="EMBL" id="KAG8008819.1"/>
    </source>
</evidence>
<accession>A0ACB7F2S3</accession>